<dbReference type="AlphaFoldDB" id="A0A9E4K8C3"/>
<reference evidence="18" key="1">
    <citation type="journal article" date="2021" name="Proc. Natl. Acad. Sci. U.S.A.">
        <title>Global biogeography of chemosynthetic symbionts reveals both localized and globally distributed symbiont groups. .</title>
        <authorList>
            <person name="Osvatic J.T."/>
            <person name="Wilkins L.G.E."/>
            <person name="Leibrecht L."/>
            <person name="Leray M."/>
            <person name="Zauner S."/>
            <person name="Polzin J."/>
            <person name="Camacho Y."/>
            <person name="Gros O."/>
            <person name="van Gils J.A."/>
            <person name="Eisen J.A."/>
            <person name="Petersen J.M."/>
            <person name="Yuen B."/>
        </authorList>
    </citation>
    <scope>NUCLEOTIDE SEQUENCE</scope>
    <source>
        <strain evidence="18">MAGL173</strain>
    </source>
</reference>
<keyword evidence="9" id="KW-0418">Kinase</keyword>
<evidence type="ECO:0000259" key="17">
    <source>
        <dbReference type="PROSITE" id="PS50885"/>
    </source>
</evidence>
<dbReference type="Pfam" id="PF19312">
    <property type="entry name" value="NtrY_N"/>
    <property type="match status" value="1"/>
</dbReference>
<feature type="transmembrane region" description="Helical" evidence="14">
    <location>
        <begin position="43"/>
        <end position="62"/>
    </location>
</feature>
<sequence>MAPSTLSRLRLGGLSVGLLLILLLVSLHLMSSAVQNSAELSRYFVPLLIFNLAGMFVLFVLITYNSIRLIRQYLRHSAGSRLTLRMVLIFTLIALTPVGVVYYYSFSFLQGGIDSWFDVQIDQAMEDARELGQASLALNQRVWLKYTEQQLLSIADTSESALSLTIARLRQQSGALELSLSDPGGQIIAYSNAVADELAPAKPDDYIMQRLREGNSYVGLARDKDELMIRVAVADPLGRPLIIQGLYPASERVSVLSEKLELAYNRYKELSFLRQSLKRNFSLTLSLVLIFAVLSAVWAAFFSARRLVAPIANIAAGTKAVAGGDYDRQLPVPRRADELAFLVASFNAMTRRIRQARDQADRSQREVEGQRAYLETVLARLSSGVLTFDAQRKLRTANPAAGKILGVNMNQVAGEPIGNLGLDSPILRQFADGLEAPLGEMENEWRGELTMFGGEGRKVLICRTTPFAQPNGRIGHIVLFDDVTALIRAQRDAAWGEVARRLAHEIKNPLTPIQLSAERLRHKYLKSMPEQDAQVLDRATHTIVQQVEAMKSMVNDFSEYAKPPQMAAKPVELEHLVSEVFDLYRGNQKIKFDVEMSAEQARVEADPLRIRQVVHNLLKNAVEALEGIPDAQVSLISKVVKRDEHPNYELRVQDNGPGIPQEMMQQLFEPYVTTKQKGTGLGLAIVKKIVEEHGGIIWAENCDKGACLVMQLPMLVAVDTNPISPVAPENAPIKARGEKFGSSK</sequence>
<evidence type="ECO:0000256" key="2">
    <source>
        <dbReference type="ARBA" id="ARBA00004651"/>
    </source>
</evidence>
<dbReference type="Gene3D" id="1.10.287.130">
    <property type="match status" value="1"/>
</dbReference>
<keyword evidence="4" id="KW-1003">Cell membrane</keyword>
<feature type="domain" description="Histidine kinase" evidence="15">
    <location>
        <begin position="501"/>
        <end position="716"/>
    </location>
</feature>
<feature type="transmembrane region" description="Helical" evidence="14">
    <location>
        <begin position="281"/>
        <end position="301"/>
    </location>
</feature>
<name>A0A9E4K8C3_9GAMM</name>
<evidence type="ECO:0000313" key="18">
    <source>
        <dbReference type="EMBL" id="MCG7941053.1"/>
    </source>
</evidence>
<evidence type="ECO:0000256" key="11">
    <source>
        <dbReference type="ARBA" id="ARBA00022989"/>
    </source>
</evidence>
<dbReference type="InterPro" id="IPR045671">
    <property type="entry name" value="NtrY-like_N"/>
</dbReference>
<dbReference type="Pfam" id="PF00672">
    <property type="entry name" value="HAMP"/>
    <property type="match status" value="1"/>
</dbReference>
<dbReference type="InterPro" id="IPR036097">
    <property type="entry name" value="HisK_dim/P_sf"/>
</dbReference>
<dbReference type="SUPFAM" id="SSF55874">
    <property type="entry name" value="ATPase domain of HSP90 chaperone/DNA topoisomerase II/histidine kinase"/>
    <property type="match status" value="1"/>
</dbReference>
<dbReference type="PROSITE" id="PS50112">
    <property type="entry name" value="PAS"/>
    <property type="match status" value="1"/>
</dbReference>
<dbReference type="InterPro" id="IPR036890">
    <property type="entry name" value="HATPase_C_sf"/>
</dbReference>
<evidence type="ECO:0000256" key="13">
    <source>
        <dbReference type="ARBA" id="ARBA00023136"/>
    </source>
</evidence>
<dbReference type="InterPro" id="IPR005467">
    <property type="entry name" value="His_kinase_dom"/>
</dbReference>
<feature type="domain" description="HAMP" evidence="17">
    <location>
        <begin position="305"/>
        <end position="358"/>
    </location>
</feature>
<feature type="domain" description="PAS" evidence="16">
    <location>
        <begin position="370"/>
        <end position="415"/>
    </location>
</feature>
<evidence type="ECO:0000313" key="19">
    <source>
        <dbReference type="Proteomes" id="UP000886687"/>
    </source>
</evidence>
<dbReference type="InterPro" id="IPR035965">
    <property type="entry name" value="PAS-like_dom_sf"/>
</dbReference>
<evidence type="ECO:0000256" key="5">
    <source>
        <dbReference type="ARBA" id="ARBA00022553"/>
    </source>
</evidence>
<dbReference type="PROSITE" id="PS50885">
    <property type="entry name" value="HAMP"/>
    <property type="match status" value="1"/>
</dbReference>
<organism evidence="18 19">
    <name type="scientific">Candidatus Thiodiazotropha lotti</name>
    <dbReference type="NCBI Taxonomy" id="2792787"/>
    <lineage>
        <taxon>Bacteria</taxon>
        <taxon>Pseudomonadati</taxon>
        <taxon>Pseudomonadota</taxon>
        <taxon>Gammaproteobacteria</taxon>
        <taxon>Chromatiales</taxon>
        <taxon>Sedimenticolaceae</taxon>
        <taxon>Candidatus Thiodiazotropha</taxon>
    </lineage>
</organism>
<dbReference type="Gene3D" id="3.30.565.10">
    <property type="entry name" value="Histidine kinase-like ATPase, C-terminal domain"/>
    <property type="match status" value="1"/>
</dbReference>
<dbReference type="GO" id="GO:0005524">
    <property type="term" value="F:ATP binding"/>
    <property type="evidence" value="ECO:0007669"/>
    <property type="project" value="UniProtKB-KW"/>
</dbReference>
<dbReference type="Pfam" id="PF00512">
    <property type="entry name" value="HisKA"/>
    <property type="match status" value="1"/>
</dbReference>
<keyword evidence="7 14" id="KW-0812">Transmembrane</keyword>
<dbReference type="PANTHER" id="PTHR43065">
    <property type="entry name" value="SENSOR HISTIDINE KINASE"/>
    <property type="match status" value="1"/>
</dbReference>
<dbReference type="Gene3D" id="3.30.450.20">
    <property type="entry name" value="PAS domain"/>
    <property type="match status" value="1"/>
</dbReference>
<comment type="caution">
    <text evidence="18">The sequence shown here is derived from an EMBL/GenBank/DDBJ whole genome shotgun (WGS) entry which is preliminary data.</text>
</comment>
<dbReference type="SUPFAM" id="SSF55785">
    <property type="entry name" value="PYP-like sensor domain (PAS domain)"/>
    <property type="match status" value="1"/>
</dbReference>
<evidence type="ECO:0000256" key="3">
    <source>
        <dbReference type="ARBA" id="ARBA00012438"/>
    </source>
</evidence>
<dbReference type="GO" id="GO:0000155">
    <property type="term" value="F:phosphorelay sensor kinase activity"/>
    <property type="evidence" value="ECO:0007669"/>
    <property type="project" value="InterPro"/>
</dbReference>
<protein>
    <recommendedName>
        <fullName evidence="3">histidine kinase</fullName>
        <ecNumber evidence="3">2.7.13.3</ecNumber>
    </recommendedName>
</protein>
<dbReference type="PANTHER" id="PTHR43065:SF10">
    <property type="entry name" value="PEROXIDE STRESS-ACTIVATED HISTIDINE KINASE MAK3"/>
    <property type="match status" value="1"/>
</dbReference>
<keyword evidence="11 14" id="KW-1133">Transmembrane helix</keyword>
<dbReference type="Pfam" id="PF02518">
    <property type="entry name" value="HATPase_c"/>
    <property type="match status" value="1"/>
</dbReference>
<evidence type="ECO:0000256" key="9">
    <source>
        <dbReference type="ARBA" id="ARBA00022777"/>
    </source>
</evidence>
<dbReference type="InterPro" id="IPR000014">
    <property type="entry name" value="PAS"/>
</dbReference>
<dbReference type="Proteomes" id="UP000886687">
    <property type="component" value="Unassembled WGS sequence"/>
</dbReference>
<evidence type="ECO:0000256" key="7">
    <source>
        <dbReference type="ARBA" id="ARBA00022692"/>
    </source>
</evidence>
<evidence type="ECO:0000256" key="1">
    <source>
        <dbReference type="ARBA" id="ARBA00000085"/>
    </source>
</evidence>
<keyword evidence="12" id="KW-0902">Two-component regulatory system</keyword>
<dbReference type="SMART" id="SM00388">
    <property type="entry name" value="HisKA"/>
    <property type="match status" value="1"/>
</dbReference>
<keyword evidence="5" id="KW-0597">Phosphoprotein</keyword>
<dbReference type="InterPro" id="IPR003594">
    <property type="entry name" value="HATPase_dom"/>
</dbReference>
<dbReference type="SUPFAM" id="SSF47384">
    <property type="entry name" value="Homodimeric domain of signal transducing histidine kinase"/>
    <property type="match status" value="1"/>
</dbReference>
<dbReference type="InterPro" id="IPR003660">
    <property type="entry name" value="HAMP_dom"/>
</dbReference>
<dbReference type="PROSITE" id="PS50109">
    <property type="entry name" value="HIS_KIN"/>
    <property type="match status" value="1"/>
</dbReference>
<proteinExistence type="predicted"/>
<keyword evidence="8" id="KW-0547">Nucleotide-binding</keyword>
<keyword evidence="10 18" id="KW-0067">ATP-binding</keyword>
<comment type="catalytic activity">
    <reaction evidence="1">
        <text>ATP + protein L-histidine = ADP + protein N-phospho-L-histidine.</text>
        <dbReference type="EC" id="2.7.13.3"/>
    </reaction>
</comment>
<dbReference type="PRINTS" id="PR00344">
    <property type="entry name" value="BCTRLSENSOR"/>
</dbReference>
<evidence type="ECO:0000256" key="12">
    <source>
        <dbReference type="ARBA" id="ARBA00023012"/>
    </source>
</evidence>
<dbReference type="EC" id="2.7.13.3" evidence="3"/>
<dbReference type="CDD" id="cd06225">
    <property type="entry name" value="HAMP"/>
    <property type="match status" value="1"/>
</dbReference>
<dbReference type="Gene3D" id="6.10.340.10">
    <property type="match status" value="1"/>
</dbReference>
<dbReference type="InterPro" id="IPR003661">
    <property type="entry name" value="HisK_dim/P_dom"/>
</dbReference>
<dbReference type="InterPro" id="IPR017232">
    <property type="entry name" value="NtrY"/>
</dbReference>
<dbReference type="InterPro" id="IPR004358">
    <property type="entry name" value="Sig_transdc_His_kin-like_C"/>
</dbReference>
<evidence type="ECO:0000259" key="15">
    <source>
        <dbReference type="PROSITE" id="PS50109"/>
    </source>
</evidence>
<comment type="subcellular location">
    <subcellularLocation>
        <location evidence="2">Cell membrane</location>
        <topology evidence="2">Multi-pass membrane protein</topology>
    </subcellularLocation>
</comment>
<evidence type="ECO:0000256" key="14">
    <source>
        <dbReference type="SAM" id="Phobius"/>
    </source>
</evidence>
<feature type="transmembrane region" description="Helical" evidence="14">
    <location>
        <begin position="82"/>
        <end position="104"/>
    </location>
</feature>
<dbReference type="EMBL" id="JAEPDI010000016">
    <property type="protein sequence ID" value="MCG7941053.1"/>
    <property type="molecule type" value="Genomic_DNA"/>
</dbReference>
<evidence type="ECO:0000256" key="8">
    <source>
        <dbReference type="ARBA" id="ARBA00022741"/>
    </source>
</evidence>
<dbReference type="PIRSF" id="PIRSF037532">
    <property type="entry name" value="STHK_NtrY"/>
    <property type="match status" value="1"/>
</dbReference>
<keyword evidence="6" id="KW-0808">Transferase</keyword>
<dbReference type="GO" id="GO:0005886">
    <property type="term" value="C:plasma membrane"/>
    <property type="evidence" value="ECO:0007669"/>
    <property type="project" value="UniProtKB-SubCell"/>
</dbReference>
<dbReference type="Pfam" id="PF08448">
    <property type="entry name" value="PAS_4"/>
    <property type="match status" value="1"/>
</dbReference>
<dbReference type="InterPro" id="IPR013656">
    <property type="entry name" value="PAS_4"/>
</dbReference>
<accession>A0A9E4K8C3</accession>
<keyword evidence="13 14" id="KW-0472">Membrane</keyword>
<evidence type="ECO:0000256" key="10">
    <source>
        <dbReference type="ARBA" id="ARBA00022840"/>
    </source>
</evidence>
<evidence type="ECO:0000256" key="4">
    <source>
        <dbReference type="ARBA" id="ARBA00022475"/>
    </source>
</evidence>
<gene>
    <name evidence="18" type="ORF">JAZ04_19645</name>
</gene>
<dbReference type="SUPFAM" id="SSF158472">
    <property type="entry name" value="HAMP domain-like"/>
    <property type="match status" value="1"/>
</dbReference>
<evidence type="ECO:0000256" key="6">
    <source>
        <dbReference type="ARBA" id="ARBA00022679"/>
    </source>
</evidence>
<dbReference type="SMART" id="SM00387">
    <property type="entry name" value="HATPase_c"/>
    <property type="match status" value="1"/>
</dbReference>
<dbReference type="CDD" id="cd00082">
    <property type="entry name" value="HisKA"/>
    <property type="match status" value="1"/>
</dbReference>
<dbReference type="SMART" id="SM00304">
    <property type="entry name" value="HAMP"/>
    <property type="match status" value="1"/>
</dbReference>
<evidence type="ECO:0000259" key="16">
    <source>
        <dbReference type="PROSITE" id="PS50112"/>
    </source>
</evidence>